<dbReference type="EMBL" id="BAABGM010000013">
    <property type="protein sequence ID" value="GAA4406644.1"/>
    <property type="molecule type" value="Genomic_DNA"/>
</dbReference>
<evidence type="ECO:0000256" key="1">
    <source>
        <dbReference type="SAM" id="MobiDB-lite"/>
    </source>
</evidence>
<reference evidence="4" key="1">
    <citation type="journal article" date="2019" name="Int. J. Syst. Evol. Microbiol.">
        <title>The Global Catalogue of Microorganisms (GCM) 10K type strain sequencing project: providing services to taxonomists for standard genome sequencing and annotation.</title>
        <authorList>
            <consortium name="The Broad Institute Genomics Platform"/>
            <consortium name="The Broad Institute Genome Sequencing Center for Infectious Disease"/>
            <person name="Wu L."/>
            <person name="Ma J."/>
        </authorList>
    </citation>
    <scope>NUCLEOTIDE SEQUENCE [LARGE SCALE GENOMIC DNA]</scope>
    <source>
        <strain evidence="4">JCM 17809</strain>
    </source>
</reference>
<name>A0ABP8KHA9_9MICO</name>
<dbReference type="InterPro" id="IPR046281">
    <property type="entry name" value="DUF6318"/>
</dbReference>
<gene>
    <name evidence="3" type="ORF">GCM10023168_21870</name>
</gene>
<organism evidence="3 4">
    <name type="scientific">Fodinibacter luteus</name>
    <dbReference type="NCBI Taxonomy" id="552064"/>
    <lineage>
        <taxon>Bacteria</taxon>
        <taxon>Bacillati</taxon>
        <taxon>Actinomycetota</taxon>
        <taxon>Actinomycetes</taxon>
        <taxon>Micrococcales</taxon>
        <taxon>Intrasporangiaceae</taxon>
        <taxon>Fodinibacter (ex Wang et al. 2009)</taxon>
    </lineage>
</organism>
<proteinExistence type="predicted"/>
<evidence type="ECO:0000313" key="3">
    <source>
        <dbReference type="EMBL" id="GAA4406644.1"/>
    </source>
</evidence>
<keyword evidence="4" id="KW-1185">Reference proteome</keyword>
<dbReference type="Proteomes" id="UP001500945">
    <property type="component" value="Unassembled WGS sequence"/>
</dbReference>
<dbReference type="Pfam" id="PF19843">
    <property type="entry name" value="DUF6318"/>
    <property type="match status" value="1"/>
</dbReference>
<evidence type="ECO:0000313" key="4">
    <source>
        <dbReference type="Proteomes" id="UP001500945"/>
    </source>
</evidence>
<protein>
    <recommendedName>
        <fullName evidence="2">DUF6318 domain-containing protein</fullName>
    </recommendedName>
</protein>
<comment type="caution">
    <text evidence="3">The sequence shown here is derived from an EMBL/GenBank/DDBJ whole genome shotgun (WGS) entry which is preliminary data.</text>
</comment>
<dbReference type="PROSITE" id="PS51257">
    <property type="entry name" value="PROKAR_LIPOPROTEIN"/>
    <property type="match status" value="1"/>
</dbReference>
<feature type="compositionally biased region" description="Low complexity" evidence="1">
    <location>
        <begin position="26"/>
        <end position="60"/>
    </location>
</feature>
<feature type="region of interest" description="Disordered" evidence="1">
    <location>
        <begin position="26"/>
        <end position="72"/>
    </location>
</feature>
<evidence type="ECO:0000259" key="2">
    <source>
        <dbReference type="Pfam" id="PF19843"/>
    </source>
</evidence>
<feature type="domain" description="DUF6318" evidence="2">
    <location>
        <begin position="63"/>
        <end position="191"/>
    </location>
</feature>
<accession>A0ABP8KHA9</accession>
<sequence length="195" mass="20506">MPRDEAPGVRFAVASALVGALALAGCQSPEEPPSAASPTLSATSASPSPTATPSPSASEADGVPAAAREKTEEGAEAFVRHFMVEASKAWTVPDPALIERHATDKCGACADLASVARDLEADGHRYDTDPISLEELTLLRESSDGYAFDAQLLENEVDVVTLSGTVVESFPERAITRAIAVKWEEGRWRLDGIGE</sequence>